<dbReference type="FunFam" id="3.40.50.300:FF:000337">
    <property type="entry name" value="ABC transporter G family member 22"/>
    <property type="match status" value="1"/>
</dbReference>
<dbReference type="InterPro" id="IPR027417">
    <property type="entry name" value="P-loop_NTPase"/>
</dbReference>
<dbReference type="PANTHER" id="PTHR48041">
    <property type="entry name" value="ABC TRANSPORTER G FAMILY MEMBER 28"/>
    <property type="match status" value="1"/>
</dbReference>
<dbReference type="FunCoup" id="A0A068UZQ0">
    <property type="interactions" value="182"/>
</dbReference>
<evidence type="ECO:0000313" key="11">
    <source>
        <dbReference type="EMBL" id="CDP13689.1"/>
    </source>
</evidence>
<dbReference type="Pfam" id="PF19055">
    <property type="entry name" value="ABC2_membrane_7"/>
    <property type="match status" value="1"/>
</dbReference>
<keyword evidence="4 9" id="KW-0812">Transmembrane</keyword>
<feature type="transmembrane region" description="Helical" evidence="9">
    <location>
        <begin position="425"/>
        <end position="446"/>
    </location>
</feature>
<dbReference type="PROSITE" id="PS50893">
    <property type="entry name" value="ABC_TRANSPORTER_2"/>
    <property type="match status" value="1"/>
</dbReference>
<dbReference type="GO" id="GO:0140359">
    <property type="term" value="F:ABC-type transporter activity"/>
    <property type="evidence" value="ECO:0007669"/>
    <property type="project" value="InterPro"/>
</dbReference>
<evidence type="ECO:0000256" key="9">
    <source>
        <dbReference type="SAM" id="Phobius"/>
    </source>
</evidence>
<evidence type="ECO:0000256" key="6">
    <source>
        <dbReference type="ARBA" id="ARBA00022840"/>
    </source>
</evidence>
<evidence type="ECO:0000256" key="7">
    <source>
        <dbReference type="ARBA" id="ARBA00022989"/>
    </source>
</evidence>
<proteinExistence type="inferred from homology"/>
<accession>A0A068UZQ0</accession>
<dbReference type="InterPro" id="IPR013525">
    <property type="entry name" value="ABC2_TM"/>
</dbReference>
<dbReference type="GO" id="GO:0030638">
    <property type="term" value="P:polyketide metabolic process"/>
    <property type="evidence" value="ECO:0007669"/>
    <property type="project" value="EnsemblPlants"/>
</dbReference>
<keyword evidence="5" id="KW-0547">Nucleotide-binding</keyword>
<comment type="similarity">
    <text evidence="2">Belongs to the ABC transporter superfamily. ABCG family. Eye pigment precursor importer (TC 3.A.1.204) subfamily.</text>
</comment>
<dbReference type="InterPro" id="IPR003439">
    <property type="entry name" value="ABC_transporter-like_ATP-bd"/>
</dbReference>
<dbReference type="GO" id="GO:0010152">
    <property type="term" value="P:pollen maturation"/>
    <property type="evidence" value="ECO:0007669"/>
    <property type="project" value="EnsemblPlants"/>
</dbReference>
<sequence length="679" mass="76682">MEIGRPDEIEDSSPATLGSLQIAGSPEFMSQAYSINSSHIDIEDASSFEEKDCPLPVYLKFADVEYKVKFSRASSNINIVTTVASKVASQLSFDQDNYKHILNGISGSVAPGEILALMGPSGSGKTTLLKVIGGRLRERVKGTITYNDVPYSPALKKRVGFVTQDDVLFPQLTVEETLVFSAFLRLPSSMSRNQKYERVDMIVKELGLERCRHTRIGGGFVRGISGGERKRTSIGYEILVDPSLLLLDEPTSGLDSTSANRILQILQRLAKAGRTIVTTIHQPSSRIFHMFDKVLLIAQGYPLYCGKAREAVEYFSSLRFIPEMAMNPAEFLLELAAGQVDDISVPEDLPAPQGTAEYERIVIRFLHHKFKVQLEPKEKNENHNMSKISEQLRVAIQIKKDWTLTWTDQFMILLKRTYRERCRDYFDTIRLVQALAIAVLLGLLWWKSNFTTEAQLRDQIGLLFYICIFWTSSSIFGAVYVFPFEKIFLVKERKADMYRLSVYYVCSTLCDMVAHILYPTFFMSILYFMAGFKRTIDCFFLSLSTILLIAVTSQGAGELFGAAAMSMKRAGMIASLVLMLFLLTGGYYVQHIPKFMKWLKYVSFMYHGFRLLLKVQYDGNELYECGSKVGCRTLQSSPSFDTVNLDGGLEEVWIMLAMALAYRVGAYIFLNRKINAANL</sequence>
<keyword evidence="12" id="KW-1185">Reference proteome</keyword>
<dbReference type="GO" id="GO:0016887">
    <property type="term" value="F:ATP hydrolysis activity"/>
    <property type="evidence" value="ECO:0007669"/>
    <property type="project" value="InterPro"/>
</dbReference>
<feature type="transmembrane region" description="Helical" evidence="9">
    <location>
        <begin position="502"/>
        <end position="527"/>
    </location>
</feature>
<evidence type="ECO:0000256" key="2">
    <source>
        <dbReference type="ARBA" id="ARBA00005814"/>
    </source>
</evidence>
<evidence type="ECO:0000313" key="12">
    <source>
        <dbReference type="Proteomes" id="UP000295252"/>
    </source>
</evidence>
<reference evidence="12" key="1">
    <citation type="journal article" date="2014" name="Science">
        <title>The coffee genome provides insight into the convergent evolution of caffeine biosynthesis.</title>
        <authorList>
            <person name="Denoeud F."/>
            <person name="Carretero-Paulet L."/>
            <person name="Dereeper A."/>
            <person name="Droc G."/>
            <person name="Guyot R."/>
            <person name="Pietrella M."/>
            <person name="Zheng C."/>
            <person name="Alberti A."/>
            <person name="Anthony F."/>
            <person name="Aprea G."/>
            <person name="Aury J.M."/>
            <person name="Bento P."/>
            <person name="Bernard M."/>
            <person name="Bocs S."/>
            <person name="Campa C."/>
            <person name="Cenci A."/>
            <person name="Combes M.C."/>
            <person name="Crouzillat D."/>
            <person name="Da Silva C."/>
            <person name="Daddiego L."/>
            <person name="De Bellis F."/>
            <person name="Dussert S."/>
            <person name="Garsmeur O."/>
            <person name="Gayraud T."/>
            <person name="Guignon V."/>
            <person name="Jahn K."/>
            <person name="Jamilloux V."/>
            <person name="Joet T."/>
            <person name="Labadie K."/>
            <person name="Lan T."/>
            <person name="Leclercq J."/>
            <person name="Lepelley M."/>
            <person name="Leroy T."/>
            <person name="Li L.T."/>
            <person name="Librado P."/>
            <person name="Lopez L."/>
            <person name="Munoz A."/>
            <person name="Noel B."/>
            <person name="Pallavicini A."/>
            <person name="Perrotta G."/>
            <person name="Poncet V."/>
            <person name="Pot D."/>
            <person name="Priyono X."/>
            <person name="Rigoreau M."/>
            <person name="Rouard M."/>
            <person name="Rozas J."/>
            <person name="Tranchant-Dubreuil C."/>
            <person name="VanBuren R."/>
            <person name="Zhang Q."/>
            <person name="Andrade A.C."/>
            <person name="Argout X."/>
            <person name="Bertrand B."/>
            <person name="de Kochko A."/>
            <person name="Graziosi G."/>
            <person name="Henry R.J."/>
            <person name="Jayarama X."/>
            <person name="Ming R."/>
            <person name="Nagai C."/>
            <person name="Rounsley S."/>
            <person name="Sankoff D."/>
            <person name="Giuliano G."/>
            <person name="Albert V.A."/>
            <person name="Wincker P."/>
            <person name="Lashermes P."/>
        </authorList>
    </citation>
    <scope>NUCLEOTIDE SEQUENCE [LARGE SCALE GENOMIC DNA]</scope>
    <source>
        <strain evidence="12">cv. DH200-94</strain>
    </source>
</reference>
<dbReference type="GO" id="GO:0080110">
    <property type="term" value="P:sporopollenin biosynthetic process"/>
    <property type="evidence" value="ECO:0007669"/>
    <property type="project" value="EnsemblPlants"/>
</dbReference>
<dbReference type="GO" id="GO:0005886">
    <property type="term" value="C:plasma membrane"/>
    <property type="evidence" value="ECO:0007669"/>
    <property type="project" value="EnsemblPlants"/>
</dbReference>
<dbReference type="Proteomes" id="UP000295252">
    <property type="component" value="Chromosome VII"/>
</dbReference>
<feature type="transmembrane region" description="Helical" evidence="9">
    <location>
        <begin position="652"/>
        <end position="670"/>
    </location>
</feature>
<keyword evidence="6" id="KW-0067">ATP-binding</keyword>
<dbReference type="OrthoDB" id="66620at2759"/>
<name>A0A068UZQ0_COFCA</name>
<evidence type="ECO:0000256" key="4">
    <source>
        <dbReference type="ARBA" id="ARBA00022692"/>
    </source>
</evidence>
<protein>
    <recommendedName>
        <fullName evidence="10">ABC transporter domain-containing protein</fullName>
    </recommendedName>
</protein>
<dbReference type="PhylomeDB" id="A0A068UZQ0"/>
<dbReference type="InParanoid" id="A0A068UZQ0"/>
<evidence type="ECO:0000256" key="5">
    <source>
        <dbReference type="ARBA" id="ARBA00022741"/>
    </source>
</evidence>
<keyword evidence="7 9" id="KW-1133">Transmembrane helix</keyword>
<evidence type="ECO:0000256" key="3">
    <source>
        <dbReference type="ARBA" id="ARBA00022448"/>
    </source>
</evidence>
<gene>
    <name evidence="11" type="ORF">GSCOC_T00038716001</name>
</gene>
<organism evidence="11 12">
    <name type="scientific">Coffea canephora</name>
    <name type="common">Robusta coffee</name>
    <dbReference type="NCBI Taxonomy" id="49390"/>
    <lineage>
        <taxon>Eukaryota</taxon>
        <taxon>Viridiplantae</taxon>
        <taxon>Streptophyta</taxon>
        <taxon>Embryophyta</taxon>
        <taxon>Tracheophyta</taxon>
        <taxon>Spermatophyta</taxon>
        <taxon>Magnoliopsida</taxon>
        <taxon>eudicotyledons</taxon>
        <taxon>Gunneridae</taxon>
        <taxon>Pentapetalae</taxon>
        <taxon>asterids</taxon>
        <taxon>lamiids</taxon>
        <taxon>Gentianales</taxon>
        <taxon>Rubiaceae</taxon>
        <taxon>Ixoroideae</taxon>
        <taxon>Gardenieae complex</taxon>
        <taxon>Bertiereae - Coffeeae clade</taxon>
        <taxon>Coffeeae</taxon>
        <taxon>Coffea</taxon>
    </lineage>
</organism>
<dbReference type="AlphaFoldDB" id="A0A068UZQ0"/>
<dbReference type="InterPro" id="IPR043926">
    <property type="entry name" value="ABCG_dom"/>
</dbReference>
<comment type="subcellular location">
    <subcellularLocation>
        <location evidence="1">Membrane</location>
        <topology evidence="1">Multi-pass membrane protein</topology>
    </subcellularLocation>
</comment>
<dbReference type="OMA" id="NMQIVEF"/>
<keyword evidence="8 9" id="KW-0472">Membrane</keyword>
<dbReference type="STRING" id="49390.A0A068UZQ0"/>
<dbReference type="EMBL" id="HG739160">
    <property type="protein sequence ID" value="CDP13689.1"/>
    <property type="molecule type" value="Genomic_DNA"/>
</dbReference>
<evidence type="ECO:0000259" key="10">
    <source>
        <dbReference type="PROSITE" id="PS50893"/>
    </source>
</evidence>
<evidence type="ECO:0000256" key="8">
    <source>
        <dbReference type="ARBA" id="ARBA00023136"/>
    </source>
</evidence>
<dbReference type="SMART" id="SM00382">
    <property type="entry name" value="AAA"/>
    <property type="match status" value="1"/>
</dbReference>
<dbReference type="GO" id="GO:0005524">
    <property type="term" value="F:ATP binding"/>
    <property type="evidence" value="ECO:0007669"/>
    <property type="project" value="UniProtKB-KW"/>
</dbReference>
<dbReference type="GO" id="GO:0005789">
    <property type="term" value="C:endoplasmic reticulum membrane"/>
    <property type="evidence" value="ECO:0007669"/>
    <property type="project" value="EnsemblPlants"/>
</dbReference>
<dbReference type="InterPro" id="IPR050352">
    <property type="entry name" value="ABCG_transporters"/>
</dbReference>
<dbReference type="Gramene" id="CDP13689">
    <property type="protein sequence ID" value="CDP13689"/>
    <property type="gene ID" value="GSCOC_T00038716001"/>
</dbReference>
<feature type="transmembrane region" description="Helical" evidence="9">
    <location>
        <begin position="539"/>
        <end position="560"/>
    </location>
</feature>
<dbReference type="Pfam" id="PF00005">
    <property type="entry name" value="ABC_tran"/>
    <property type="match status" value="1"/>
</dbReference>
<feature type="transmembrane region" description="Helical" evidence="9">
    <location>
        <begin position="572"/>
        <end position="589"/>
    </location>
</feature>
<feature type="domain" description="ABC transporter" evidence="10">
    <location>
        <begin position="59"/>
        <end position="324"/>
    </location>
</feature>
<dbReference type="InterPro" id="IPR003593">
    <property type="entry name" value="AAA+_ATPase"/>
</dbReference>
<keyword evidence="3" id="KW-0813">Transport</keyword>
<dbReference type="Gene3D" id="3.40.50.300">
    <property type="entry name" value="P-loop containing nucleotide triphosphate hydrolases"/>
    <property type="match status" value="1"/>
</dbReference>
<dbReference type="SUPFAM" id="SSF52540">
    <property type="entry name" value="P-loop containing nucleoside triphosphate hydrolases"/>
    <property type="match status" value="1"/>
</dbReference>
<evidence type="ECO:0000256" key="1">
    <source>
        <dbReference type="ARBA" id="ARBA00004141"/>
    </source>
</evidence>
<dbReference type="Pfam" id="PF01061">
    <property type="entry name" value="ABC2_membrane"/>
    <property type="match status" value="1"/>
</dbReference>
<dbReference type="PANTHER" id="PTHR48041:SF135">
    <property type="entry name" value="ABC TRANSPORTER G FAMILY MEMBER 26"/>
    <property type="match status" value="1"/>
</dbReference>
<feature type="transmembrane region" description="Helical" evidence="9">
    <location>
        <begin position="462"/>
        <end position="482"/>
    </location>
</feature>